<evidence type="ECO:0000256" key="1">
    <source>
        <dbReference type="ARBA" id="ARBA00004651"/>
    </source>
</evidence>
<dbReference type="GO" id="GO:0005886">
    <property type="term" value="C:plasma membrane"/>
    <property type="evidence" value="ECO:0007669"/>
    <property type="project" value="UniProtKB-SubCell"/>
</dbReference>
<dbReference type="AlphaFoldDB" id="A0A6J4NEL7"/>
<dbReference type="Gene3D" id="1.20.1250.20">
    <property type="entry name" value="MFS general substrate transporter like domains"/>
    <property type="match status" value="1"/>
</dbReference>
<keyword evidence="5 8" id="KW-1133">Transmembrane helix</keyword>
<dbReference type="SUPFAM" id="SSF103473">
    <property type="entry name" value="MFS general substrate transporter"/>
    <property type="match status" value="1"/>
</dbReference>
<dbReference type="Pfam" id="PF05977">
    <property type="entry name" value="MFS_3"/>
    <property type="match status" value="1"/>
</dbReference>
<proteinExistence type="predicted"/>
<keyword evidence="2" id="KW-0813">Transport</keyword>
<feature type="transmembrane region" description="Helical" evidence="8">
    <location>
        <begin position="233"/>
        <end position="252"/>
    </location>
</feature>
<feature type="transmembrane region" description="Helical" evidence="8">
    <location>
        <begin position="351"/>
        <end position="374"/>
    </location>
</feature>
<dbReference type="CDD" id="cd06173">
    <property type="entry name" value="MFS_MefA_like"/>
    <property type="match status" value="1"/>
</dbReference>
<organism evidence="10">
    <name type="scientific">uncultured Rubellimicrobium sp</name>
    <dbReference type="NCBI Taxonomy" id="543078"/>
    <lineage>
        <taxon>Bacteria</taxon>
        <taxon>Pseudomonadati</taxon>
        <taxon>Pseudomonadota</taxon>
        <taxon>Alphaproteobacteria</taxon>
        <taxon>Rhodobacterales</taxon>
        <taxon>Roseobacteraceae</taxon>
        <taxon>Rubellimicrobium</taxon>
        <taxon>environmental samples</taxon>
    </lineage>
</organism>
<dbReference type="InterPro" id="IPR010290">
    <property type="entry name" value="TM_effector"/>
</dbReference>
<dbReference type="PANTHER" id="PTHR23513:SF11">
    <property type="entry name" value="STAPHYLOFERRIN A TRANSPORTER"/>
    <property type="match status" value="1"/>
</dbReference>
<evidence type="ECO:0000256" key="3">
    <source>
        <dbReference type="ARBA" id="ARBA00022475"/>
    </source>
</evidence>
<feature type="transmembrane region" description="Helical" evidence="8">
    <location>
        <begin position="172"/>
        <end position="198"/>
    </location>
</feature>
<reference evidence="10" key="1">
    <citation type="submission" date="2020-02" db="EMBL/GenBank/DDBJ databases">
        <authorList>
            <person name="Meier V. D."/>
        </authorList>
    </citation>
    <scope>NUCLEOTIDE SEQUENCE</scope>
    <source>
        <strain evidence="10">AVDCRST_MAG15</strain>
    </source>
</reference>
<sequence length="556" mass="58399">MPDAAQRPSSDRGALRPFRHPVFRAVWLASMGSNFGGLIQSVGAAWLMTSLGASAAMVALVQASVTLPIVLLSLVAGALADSLDRRVLMLGAQVFMLTVSILLSAFAWAGLLSPWLLLLFTFLIGCGTALNGPAWQASVGDMVPREDLPSAVALNSMGFNIARSLGPAIGGAIVAAAGAAAAFTVNALSYFGLIVVLARWRPETPGQSLPRESLGPAMVAGLRYVAMSPSLKVVLLRGVVFGVGASAVPALMPLVARELVGGGPLTYGLLLGSFGLGAVGGAVSSTRLRARLSTEGLVRVAALIFAVSAALTGLSTNLLLTLAVLPLAGAGWVLALSSFNVTVQMSTPRWVVARSLSLYQMAAFGGMAGGSWLWGTVAEQGGLTVALLGAAGVLAGCAAMGLVLPLADAEGLDLGPLRPWDAPATAVPVEARTGPVVIALEWHIADEAQPEFLELMQKRRRIRRRDGAQGWVLLRDLANPMLWVERYHASTWLDYIRLNNRLTREDAEVFERLRALNGGPPQVRRMIEREARASDHDAEPAAQDLAPPLTDPTRMP</sequence>
<dbReference type="PROSITE" id="PS50850">
    <property type="entry name" value="MFS"/>
    <property type="match status" value="1"/>
</dbReference>
<feature type="region of interest" description="Disordered" evidence="7">
    <location>
        <begin position="527"/>
        <end position="556"/>
    </location>
</feature>
<evidence type="ECO:0000259" key="9">
    <source>
        <dbReference type="PROSITE" id="PS50850"/>
    </source>
</evidence>
<feature type="transmembrane region" description="Helical" evidence="8">
    <location>
        <begin position="87"/>
        <end position="109"/>
    </location>
</feature>
<protein>
    <submittedName>
        <fullName evidence="10">Uncharacterized MFS-type transporter</fullName>
    </submittedName>
</protein>
<dbReference type="GO" id="GO:0022857">
    <property type="term" value="F:transmembrane transporter activity"/>
    <property type="evidence" value="ECO:0007669"/>
    <property type="project" value="InterPro"/>
</dbReference>
<dbReference type="PANTHER" id="PTHR23513">
    <property type="entry name" value="INTEGRAL MEMBRANE EFFLUX PROTEIN-RELATED"/>
    <property type="match status" value="1"/>
</dbReference>
<evidence type="ECO:0000256" key="4">
    <source>
        <dbReference type="ARBA" id="ARBA00022692"/>
    </source>
</evidence>
<feature type="compositionally biased region" description="Basic and acidic residues" evidence="7">
    <location>
        <begin position="527"/>
        <end position="539"/>
    </location>
</feature>
<evidence type="ECO:0000256" key="5">
    <source>
        <dbReference type="ARBA" id="ARBA00022989"/>
    </source>
</evidence>
<evidence type="ECO:0000256" key="7">
    <source>
        <dbReference type="SAM" id="MobiDB-lite"/>
    </source>
</evidence>
<feature type="domain" description="Major facilitator superfamily (MFS) profile" evidence="9">
    <location>
        <begin position="22"/>
        <end position="408"/>
    </location>
</feature>
<evidence type="ECO:0000256" key="2">
    <source>
        <dbReference type="ARBA" id="ARBA00022448"/>
    </source>
</evidence>
<accession>A0A6J4NEL7</accession>
<dbReference type="InterPro" id="IPR036259">
    <property type="entry name" value="MFS_trans_sf"/>
</dbReference>
<feature type="transmembrane region" description="Helical" evidence="8">
    <location>
        <begin position="25"/>
        <end position="48"/>
    </location>
</feature>
<feature type="transmembrane region" description="Helical" evidence="8">
    <location>
        <begin position="386"/>
        <end position="407"/>
    </location>
</feature>
<dbReference type="InterPro" id="IPR020846">
    <property type="entry name" value="MFS_dom"/>
</dbReference>
<feature type="transmembrane region" description="Helical" evidence="8">
    <location>
        <begin position="320"/>
        <end position="339"/>
    </location>
</feature>
<feature type="transmembrane region" description="Helical" evidence="8">
    <location>
        <begin position="296"/>
        <end position="314"/>
    </location>
</feature>
<evidence type="ECO:0000256" key="6">
    <source>
        <dbReference type="ARBA" id="ARBA00023136"/>
    </source>
</evidence>
<keyword evidence="4 8" id="KW-0812">Transmembrane</keyword>
<keyword evidence="6 8" id="KW-0472">Membrane</keyword>
<gene>
    <name evidence="10" type="ORF">AVDCRST_MAG15-170</name>
</gene>
<feature type="transmembrane region" description="Helical" evidence="8">
    <location>
        <begin position="54"/>
        <end position="80"/>
    </location>
</feature>
<name>A0A6J4NEL7_9RHOB</name>
<keyword evidence="3" id="KW-1003">Cell membrane</keyword>
<evidence type="ECO:0000256" key="8">
    <source>
        <dbReference type="SAM" id="Phobius"/>
    </source>
</evidence>
<dbReference type="EMBL" id="CADCUU010000030">
    <property type="protein sequence ID" value="CAA9385929.1"/>
    <property type="molecule type" value="Genomic_DNA"/>
</dbReference>
<evidence type="ECO:0000313" key="10">
    <source>
        <dbReference type="EMBL" id="CAA9385929.1"/>
    </source>
</evidence>
<comment type="subcellular location">
    <subcellularLocation>
        <location evidence="1">Cell membrane</location>
        <topology evidence="1">Multi-pass membrane protein</topology>
    </subcellularLocation>
</comment>
<feature type="transmembrane region" description="Helical" evidence="8">
    <location>
        <begin position="264"/>
        <end position="284"/>
    </location>
</feature>